<dbReference type="InterPro" id="IPR011257">
    <property type="entry name" value="DNA_glycosylase"/>
</dbReference>
<comment type="caution">
    <text evidence="16">The sequence shown here is derived from an EMBL/GenBank/DDBJ whole genome shotgun (WGS) entry which is preliminary data.</text>
</comment>
<dbReference type="PANTHER" id="PTHR42944:SF1">
    <property type="entry name" value="ADENINE DNA GLYCOSYLASE"/>
    <property type="match status" value="1"/>
</dbReference>
<evidence type="ECO:0000256" key="1">
    <source>
        <dbReference type="ARBA" id="ARBA00000843"/>
    </source>
</evidence>
<dbReference type="InterPro" id="IPR044298">
    <property type="entry name" value="MIG/MutY"/>
</dbReference>
<dbReference type="InterPro" id="IPR003265">
    <property type="entry name" value="HhH-GPD_domain"/>
</dbReference>
<dbReference type="InterPro" id="IPR000445">
    <property type="entry name" value="HhH_motif"/>
</dbReference>
<evidence type="ECO:0000256" key="11">
    <source>
        <dbReference type="ARBA" id="ARBA00023014"/>
    </source>
</evidence>
<keyword evidence="8 14" id="KW-0227">DNA damage</keyword>
<keyword evidence="12" id="KW-0234">DNA repair</keyword>
<evidence type="ECO:0000256" key="5">
    <source>
        <dbReference type="ARBA" id="ARBA00022023"/>
    </source>
</evidence>
<dbReference type="AlphaFoldDB" id="A0A4R2EYM2"/>
<evidence type="ECO:0000256" key="13">
    <source>
        <dbReference type="ARBA" id="ARBA00023295"/>
    </source>
</evidence>
<evidence type="ECO:0000256" key="9">
    <source>
        <dbReference type="ARBA" id="ARBA00022801"/>
    </source>
</evidence>
<dbReference type="SUPFAM" id="SSF55811">
    <property type="entry name" value="Nudix"/>
    <property type="match status" value="1"/>
</dbReference>
<dbReference type="GO" id="GO:0046872">
    <property type="term" value="F:metal ion binding"/>
    <property type="evidence" value="ECO:0007669"/>
    <property type="project" value="UniProtKB-UniRule"/>
</dbReference>
<keyword evidence="9" id="KW-0378">Hydrolase</keyword>
<dbReference type="InterPro" id="IPR029119">
    <property type="entry name" value="MutY_C"/>
</dbReference>
<keyword evidence="13 14" id="KW-0326">Glycosidase</keyword>
<dbReference type="InterPro" id="IPR015797">
    <property type="entry name" value="NUDIX_hydrolase-like_dom_sf"/>
</dbReference>
<dbReference type="GO" id="GO:0051539">
    <property type="term" value="F:4 iron, 4 sulfur cluster binding"/>
    <property type="evidence" value="ECO:0007669"/>
    <property type="project" value="UniProtKB-UniRule"/>
</dbReference>
<evidence type="ECO:0000259" key="15">
    <source>
        <dbReference type="SMART" id="SM00478"/>
    </source>
</evidence>
<keyword evidence="10 14" id="KW-0408">Iron</keyword>
<dbReference type="Gene3D" id="1.10.340.30">
    <property type="entry name" value="Hypothetical protein, domain 2"/>
    <property type="match status" value="1"/>
</dbReference>
<dbReference type="InterPro" id="IPR005760">
    <property type="entry name" value="A/G_AdeGlyc_MutY"/>
</dbReference>
<name>A0A4R2EYM2_9BACT</name>
<comment type="similarity">
    <text evidence="3 14">Belongs to the Nth/MutY family.</text>
</comment>
<evidence type="ECO:0000256" key="7">
    <source>
        <dbReference type="ARBA" id="ARBA00022723"/>
    </source>
</evidence>
<comment type="catalytic activity">
    <reaction evidence="1 14">
        <text>Hydrolyzes free adenine bases from 7,8-dihydro-8-oxoguanine:adenine mismatched double-stranded DNA, leaving an apurinic site.</text>
        <dbReference type="EC" id="3.2.2.31"/>
    </reaction>
</comment>
<dbReference type="GO" id="GO:0034039">
    <property type="term" value="F:8-oxo-7,8-dihydroguanine DNA N-glycosylase activity"/>
    <property type="evidence" value="ECO:0007669"/>
    <property type="project" value="TreeGrafter"/>
</dbReference>
<evidence type="ECO:0000256" key="12">
    <source>
        <dbReference type="ARBA" id="ARBA00023204"/>
    </source>
</evidence>
<evidence type="ECO:0000256" key="14">
    <source>
        <dbReference type="RuleBase" id="RU365096"/>
    </source>
</evidence>
<comment type="cofactor">
    <cofactor evidence="14">
        <name>[4Fe-4S] cluster</name>
        <dbReference type="ChEBI" id="CHEBI:49883"/>
    </cofactor>
    <text evidence="14">Binds 1 [4Fe-4S] cluster.</text>
</comment>
<keyword evidence="6" id="KW-0004">4Fe-4S</keyword>
<evidence type="ECO:0000256" key="3">
    <source>
        <dbReference type="ARBA" id="ARBA00008343"/>
    </source>
</evidence>
<dbReference type="CDD" id="cd00056">
    <property type="entry name" value="ENDO3c"/>
    <property type="match status" value="1"/>
</dbReference>
<evidence type="ECO:0000313" key="17">
    <source>
        <dbReference type="Proteomes" id="UP000294830"/>
    </source>
</evidence>
<gene>
    <name evidence="16" type="ORF">CLV25_101255</name>
</gene>
<dbReference type="GO" id="GO:0032357">
    <property type="term" value="F:oxidized purine DNA binding"/>
    <property type="evidence" value="ECO:0007669"/>
    <property type="project" value="TreeGrafter"/>
</dbReference>
<feature type="domain" description="HhH-GPD" evidence="15">
    <location>
        <begin position="35"/>
        <end position="186"/>
    </location>
</feature>
<dbReference type="Gene3D" id="1.10.1670.10">
    <property type="entry name" value="Helix-hairpin-Helix base-excision DNA repair enzymes (C-terminal)"/>
    <property type="match status" value="1"/>
</dbReference>
<dbReference type="PANTHER" id="PTHR42944">
    <property type="entry name" value="ADENINE DNA GLYCOSYLASE"/>
    <property type="match status" value="1"/>
</dbReference>
<dbReference type="RefSeq" id="WP_131837822.1">
    <property type="nucleotide sequence ID" value="NZ_SLWB01000001.1"/>
</dbReference>
<dbReference type="GO" id="GO:0006284">
    <property type="term" value="P:base-excision repair"/>
    <property type="evidence" value="ECO:0007669"/>
    <property type="project" value="UniProtKB-UniRule"/>
</dbReference>
<dbReference type="InterPro" id="IPR023170">
    <property type="entry name" value="HhH_base_excis_C"/>
</dbReference>
<organism evidence="16 17">
    <name type="scientific">Acetobacteroides hydrogenigenes</name>
    <dbReference type="NCBI Taxonomy" id="979970"/>
    <lineage>
        <taxon>Bacteria</taxon>
        <taxon>Pseudomonadati</taxon>
        <taxon>Bacteroidota</taxon>
        <taxon>Bacteroidia</taxon>
        <taxon>Bacteroidales</taxon>
        <taxon>Rikenellaceae</taxon>
        <taxon>Acetobacteroides</taxon>
    </lineage>
</organism>
<evidence type="ECO:0000313" key="16">
    <source>
        <dbReference type="EMBL" id="TCN73037.1"/>
    </source>
</evidence>
<evidence type="ECO:0000256" key="2">
    <source>
        <dbReference type="ARBA" id="ARBA00002933"/>
    </source>
</evidence>
<dbReference type="NCBIfam" id="TIGR01084">
    <property type="entry name" value="mutY"/>
    <property type="match status" value="1"/>
</dbReference>
<evidence type="ECO:0000256" key="4">
    <source>
        <dbReference type="ARBA" id="ARBA00012045"/>
    </source>
</evidence>
<dbReference type="Pfam" id="PF00633">
    <property type="entry name" value="HHH"/>
    <property type="match status" value="1"/>
</dbReference>
<keyword evidence="7" id="KW-0479">Metal-binding</keyword>
<keyword evidence="17" id="KW-1185">Reference proteome</keyword>
<keyword evidence="11" id="KW-0411">Iron-sulfur</keyword>
<protein>
    <recommendedName>
        <fullName evidence="5 14">Adenine DNA glycosylase</fullName>
        <ecNumber evidence="4 14">3.2.2.31</ecNumber>
    </recommendedName>
</protein>
<accession>A0A4R2EYM2</accession>
<dbReference type="GO" id="GO:0006298">
    <property type="term" value="P:mismatch repair"/>
    <property type="evidence" value="ECO:0007669"/>
    <property type="project" value="TreeGrafter"/>
</dbReference>
<sequence>MIFSQVLVKWYAANKRILPWRETGNPYYIWVSEVILQQTRVAQGIDYYIRFINTFPTVYDLAHADIDRVLKVWQGLGYYTRARNMHATAKEIVDNHKGAFPRTYQELIKLKGIGDYTASAIAAFAFGEAVAAVDGNVYRIFARLFGIDTPIDTQKGKLELKVIANSMLDRENPGVYNQAIMDFGGTVCTPKRPNCFSCPVMEICSAFRNRKVDQYPVKSKTIKKTERYLTYIIPQKGSQTYIAKRVNDDIWKSLYEFPLIETDRQMEVDEIVETDNWAKLFEGKAVDVLYFSSPKKYLLSHQRIFARFVVVRMDEESQLLKEKFSAINLSEIHNYSTSRLIEGFLAAEPVEKYFKKSTKD</sequence>
<dbReference type="EMBL" id="SLWB01000001">
    <property type="protein sequence ID" value="TCN73037.1"/>
    <property type="molecule type" value="Genomic_DNA"/>
</dbReference>
<dbReference type="Pfam" id="PF00730">
    <property type="entry name" value="HhH-GPD"/>
    <property type="match status" value="1"/>
</dbReference>
<comment type="function">
    <text evidence="2">Adenine glycosylase active on G-A mispairs. MutY also corrects error-prone DNA synthesis past GO lesions which are due to the oxidatively damaged form of guanine: 7,8-dihydro-8-oxoguanine (8-oxo-dGTP).</text>
</comment>
<evidence type="ECO:0000256" key="6">
    <source>
        <dbReference type="ARBA" id="ARBA00022485"/>
    </source>
</evidence>
<dbReference type="SUPFAM" id="SSF48150">
    <property type="entry name" value="DNA-glycosylase"/>
    <property type="match status" value="1"/>
</dbReference>
<dbReference type="EC" id="3.2.2.31" evidence="4 14"/>
<dbReference type="Proteomes" id="UP000294830">
    <property type="component" value="Unassembled WGS sequence"/>
</dbReference>
<dbReference type="SMART" id="SM00478">
    <property type="entry name" value="ENDO3c"/>
    <property type="match status" value="1"/>
</dbReference>
<dbReference type="FunFam" id="1.10.340.30:FF:000002">
    <property type="entry name" value="Adenine DNA glycosylase"/>
    <property type="match status" value="1"/>
</dbReference>
<evidence type="ECO:0000256" key="8">
    <source>
        <dbReference type="ARBA" id="ARBA00022763"/>
    </source>
</evidence>
<dbReference type="CDD" id="cd03431">
    <property type="entry name" value="NUDIX_DNA_Glycosylase_C-MutY"/>
    <property type="match status" value="1"/>
</dbReference>
<evidence type="ECO:0000256" key="10">
    <source>
        <dbReference type="ARBA" id="ARBA00023004"/>
    </source>
</evidence>
<dbReference type="GO" id="GO:0035485">
    <property type="term" value="F:adenine/guanine mispair binding"/>
    <property type="evidence" value="ECO:0007669"/>
    <property type="project" value="TreeGrafter"/>
</dbReference>
<dbReference type="GO" id="GO:0000701">
    <property type="term" value="F:purine-specific mismatch base pair DNA N-glycosylase activity"/>
    <property type="evidence" value="ECO:0007669"/>
    <property type="project" value="UniProtKB-EC"/>
</dbReference>
<reference evidence="16 17" key="1">
    <citation type="submission" date="2019-03" db="EMBL/GenBank/DDBJ databases">
        <title>Genomic Encyclopedia of Archaeal and Bacterial Type Strains, Phase II (KMG-II): from individual species to whole genera.</title>
        <authorList>
            <person name="Goeker M."/>
        </authorList>
    </citation>
    <scope>NUCLEOTIDE SEQUENCE [LARGE SCALE GENOMIC DNA]</scope>
    <source>
        <strain evidence="16 17">RL-C</strain>
    </source>
</reference>
<dbReference type="OrthoDB" id="9802365at2"/>
<proteinExistence type="inferred from homology"/>